<feature type="compositionally biased region" description="Low complexity" evidence="1">
    <location>
        <begin position="110"/>
        <end position="124"/>
    </location>
</feature>
<evidence type="ECO:0000313" key="3">
    <source>
        <dbReference type="EMBL" id="KPI36251.1"/>
    </source>
</evidence>
<evidence type="ECO:0000313" key="4">
    <source>
        <dbReference type="Proteomes" id="UP000038010"/>
    </source>
</evidence>
<evidence type="ECO:0000256" key="2">
    <source>
        <dbReference type="SAM" id="SignalP"/>
    </source>
</evidence>
<name>A0A0N0NIV0_9EURO</name>
<gene>
    <name evidence="3" type="ORF">AB675_7315</name>
</gene>
<feature type="region of interest" description="Disordered" evidence="1">
    <location>
        <begin position="140"/>
        <end position="162"/>
    </location>
</feature>
<accession>A0A0N0NIV0</accession>
<reference evidence="3 4" key="1">
    <citation type="submission" date="2015-06" db="EMBL/GenBank/DDBJ databases">
        <title>Draft genome of the ant-associated black yeast Phialophora attae CBS 131958.</title>
        <authorList>
            <person name="Moreno L.F."/>
            <person name="Stielow B.J."/>
            <person name="de Hoog S."/>
            <person name="Vicente V.A."/>
            <person name="Weiss V.A."/>
            <person name="de Vries M."/>
            <person name="Cruz L.M."/>
            <person name="Souza E.M."/>
        </authorList>
    </citation>
    <scope>NUCLEOTIDE SEQUENCE [LARGE SCALE GENOMIC DNA]</scope>
    <source>
        <strain evidence="3 4">CBS 131958</strain>
    </source>
</reference>
<feature type="region of interest" description="Disordered" evidence="1">
    <location>
        <begin position="110"/>
        <end position="129"/>
    </location>
</feature>
<proteinExistence type="predicted"/>
<organism evidence="3 4">
    <name type="scientific">Cyphellophora attinorum</name>
    <dbReference type="NCBI Taxonomy" id="1664694"/>
    <lineage>
        <taxon>Eukaryota</taxon>
        <taxon>Fungi</taxon>
        <taxon>Dikarya</taxon>
        <taxon>Ascomycota</taxon>
        <taxon>Pezizomycotina</taxon>
        <taxon>Eurotiomycetes</taxon>
        <taxon>Chaetothyriomycetidae</taxon>
        <taxon>Chaetothyriales</taxon>
        <taxon>Cyphellophoraceae</taxon>
        <taxon>Cyphellophora</taxon>
    </lineage>
</organism>
<feature type="chain" id="PRO_5005856666" evidence="2">
    <location>
        <begin position="24"/>
        <end position="617"/>
    </location>
</feature>
<dbReference type="GeneID" id="28739553"/>
<dbReference type="VEuPathDB" id="FungiDB:AB675_7315"/>
<dbReference type="EMBL" id="LFJN01000032">
    <property type="protein sequence ID" value="KPI36251.1"/>
    <property type="molecule type" value="Genomic_DNA"/>
</dbReference>
<evidence type="ECO:0000256" key="1">
    <source>
        <dbReference type="SAM" id="MobiDB-lite"/>
    </source>
</evidence>
<dbReference type="AlphaFoldDB" id="A0A0N0NIV0"/>
<sequence length="617" mass="65665">MSFAMYGSLVLLALLAFAEGTTADQHARMHRHRDLPASGNTLNCPVPSVTVTEFLQAAVVRSLVTSNTTIDPFHNGNFLTITNAPTTVEITSTITATDSAPASSTTTFSSALTQSMTQPTMTSSDKTNYGSSTYNTVSTTSAASTSGLPSATTSTQDDVSSSTIVSSSSVSSSAASIGTSTTSSITSTLSISISTTSAATSTTPTSTQISVGAFILQVGNLNPTWSSQYAALENVTNDFGDPIPVGYTSCPLNPQQFILQDNRLDLADGSLRLLSRYLNPSLPPFPAIAYRWEFWTSVDDANGYLINHNVTNAYYVETQCSATSDFKLSCTAFDVSGLEGIDGRLAPHIYVGTGSVGFMPMDLDIIYLSNDTSTTSFSTSTTSSSISTALSSISMTSTSSSTIPTRSSTVSTSVSTTSNGISTALACPLELPTAAVPGAFLLQVGNLTTAYTGEWVGAQQSESRNNETVLPYGYGYLATCELMSRYQLIPQQFILENNNLVAAAGVGTGYRLLSQWNDPVVRYDDNLFVWYFQSSVEVADAALPRHNAQDDQSYYVETQCHATDDLKLSCTAFNTTGFTARNDNVNNTRASISVLIIGSEDYDLFVPVDLNIIYLPY</sequence>
<feature type="signal peptide" evidence="2">
    <location>
        <begin position="1"/>
        <end position="23"/>
    </location>
</feature>
<protein>
    <submittedName>
        <fullName evidence="3">Uncharacterized protein</fullName>
    </submittedName>
</protein>
<keyword evidence="2" id="KW-0732">Signal</keyword>
<keyword evidence="4" id="KW-1185">Reference proteome</keyword>
<comment type="caution">
    <text evidence="3">The sequence shown here is derived from an EMBL/GenBank/DDBJ whole genome shotgun (WGS) entry which is preliminary data.</text>
</comment>
<dbReference type="RefSeq" id="XP_017996214.1">
    <property type="nucleotide sequence ID" value="XM_018147673.1"/>
</dbReference>
<dbReference type="Proteomes" id="UP000038010">
    <property type="component" value="Unassembled WGS sequence"/>
</dbReference>